<evidence type="ECO:0008006" key="4">
    <source>
        <dbReference type="Google" id="ProtNLM"/>
    </source>
</evidence>
<dbReference type="EMBL" id="CP071446">
    <property type="protein sequence ID" value="QTA38144.1"/>
    <property type="molecule type" value="Genomic_DNA"/>
</dbReference>
<keyword evidence="1" id="KW-0812">Transmembrane</keyword>
<proteinExistence type="predicted"/>
<keyword evidence="3" id="KW-1185">Reference proteome</keyword>
<keyword evidence="1" id="KW-1133">Transmembrane helix</keyword>
<accession>A0ABX7S7F7</accession>
<dbReference type="Proteomes" id="UP000671862">
    <property type="component" value="Chromosome"/>
</dbReference>
<evidence type="ECO:0000256" key="1">
    <source>
        <dbReference type="SAM" id="Phobius"/>
    </source>
</evidence>
<organism evidence="2 3">
    <name type="scientific">Thermosipho ferrireducens</name>
    <dbReference type="NCBI Taxonomy" id="2571116"/>
    <lineage>
        <taxon>Bacteria</taxon>
        <taxon>Thermotogati</taxon>
        <taxon>Thermotogota</taxon>
        <taxon>Thermotogae</taxon>
        <taxon>Thermotogales</taxon>
        <taxon>Fervidobacteriaceae</taxon>
        <taxon>Thermosipho</taxon>
    </lineage>
</organism>
<evidence type="ECO:0000313" key="2">
    <source>
        <dbReference type="EMBL" id="QTA38144.1"/>
    </source>
</evidence>
<evidence type="ECO:0000313" key="3">
    <source>
        <dbReference type="Proteomes" id="UP000671862"/>
    </source>
</evidence>
<feature type="transmembrane region" description="Helical" evidence="1">
    <location>
        <begin position="98"/>
        <end position="118"/>
    </location>
</feature>
<reference evidence="2 3" key="1">
    <citation type="submission" date="2021-03" db="EMBL/GenBank/DDBJ databases">
        <title>Thermosipho ferrireducens sp.nov., an anaerobic thermophilic iron-reducing bacterium isolated from a deep-sea hydrothermal sulfide deposits.</title>
        <authorList>
            <person name="Zeng X."/>
            <person name="Chen Y."/>
            <person name="Shao Z."/>
        </authorList>
    </citation>
    <scope>NUCLEOTIDE SEQUENCE [LARGE SCALE GENOMIC DNA]</scope>
    <source>
        <strain evidence="2 3">JL129W03</strain>
    </source>
</reference>
<gene>
    <name evidence="2" type="ORF">JYK00_00955</name>
</gene>
<dbReference type="RefSeq" id="WP_207566865.1">
    <property type="nucleotide sequence ID" value="NZ_CP071446.1"/>
</dbReference>
<protein>
    <recommendedName>
        <fullName evidence="4">HTH cro/C1-type domain-containing protein</fullName>
    </recommendedName>
</protein>
<keyword evidence="1" id="KW-0472">Membrane</keyword>
<sequence>MWSKISNILKERMETSKDSLLQISIKTGIDKFTLERYLRGDFSGPGIYIKHHLKKLEEYFQIKEDLLELYEQGLTEETALEEETHKKFRTNHRIGIRIFFYLLLFFAILILIYSYLMFSNILKTGLVTLTPLNERVIVDGKYYENTINLGIGEYLVEGPAILKTTDGSSKKILMKKYMVVVRWVK</sequence>
<name>A0ABX7S7F7_9BACT</name>